<keyword evidence="1" id="KW-1133">Transmembrane helix</keyword>
<protein>
    <submittedName>
        <fullName evidence="2">Neutral ceramidase superfamily lipid hydrolase</fullName>
    </submittedName>
</protein>
<proteinExistence type="predicted"/>
<evidence type="ECO:0000313" key="2">
    <source>
        <dbReference type="EMBL" id="MDQ1121796.1"/>
    </source>
</evidence>
<organism evidence="2 3">
    <name type="scientific">Microbacterium trichothecenolyticum</name>
    <name type="common">Aureobacterium trichothecenolyticum</name>
    <dbReference type="NCBI Taxonomy" id="69370"/>
    <lineage>
        <taxon>Bacteria</taxon>
        <taxon>Bacillati</taxon>
        <taxon>Actinomycetota</taxon>
        <taxon>Actinomycetes</taxon>
        <taxon>Micrococcales</taxon>
        <taxon>Microbacteriaceae</taxon>
        <taxon>Microbacterium</taxon>
    </lineage>
</organism>
<dbReference type="Proteomes" id="UP001226691">
    <property type="component" value="Unassembled WGS sequence"/>
</dbReference>
<reference evidence="2 3" key="1">
    <citation type="submission" date="2023-07" db="EMBL/GenBank/DDBJ databases">
        <title>Functional and genomic diversity of the sorghum phyllosphere microbiome.</title>
        <authorList>
            <person name="Shade A."/>
        </authorList>
    </citation>
    <scope>NUCLEOTIDE SEQUENCE [LARGE SCALE GENOMIC DNA]</scope>
    <source>
        <strain evidence="2 3">SORGH_AS_1207</strain>
    </source>
</reference>
<comment type="caution">
    <text evidence="2">The sequence shown here is derived from an EMBL/GenBank/DDBJ whole genome shotgun (WGS) entry which is preliminary data.</text>
</comment>
<evidence type="ECO:0000256" key="1">
    <source>
        <dbReference type="SAM" id="Phobius"/>
    </source>
</evidence>
<feature type="transmembrane region" description="Helical" evidence="1">
    <location>
        <begin position="67"/>
        <end position="87"/>
    </location>
</feature>
<keyword evidence="1" id="KW-0472">Membrane</keyword>
<gene>
    <name evidence="2" type="ORF">QE412_000369</name>
</gene>
<dbReference type="RefSeq" id="WP_307479419.1">
    <property type="nucleotide sequence ID" value="NZ_JAUTBF010000001.1"/>
</dbReference>
<sequence length="136" mass="14453">MRRLFGLIVVLVVAAGAAVLTWPSAFGLERTLPLAQIISFRAPLTAVFVALTMLMLLFALIRPIRALALALALVLGVAGGVNVAVVTQRGMGTEALPAKTDTSLRGHDVEHCGLGDLGRDDRAVRRRHAGRCRHAP</sequence>
<keyword evidence="2" id="KW-0378">Hydrolase</keyword>
<dbReference type="GO" id="GO:0016787">
    <property type="term" value="F:hydrolase activity"/>
    <property type="evidence" value="ECO:0007669"/>
    <property type="project" value="UniProtKB-KW"/>
</dbReference>
<dbReference type="EMBL" id="JAUTBF010000001">
    <property type="protein sequence ID" value="MDQ1121796.1"/>
    <property type="molecule type" value="Genomic_DNA"/>
</dbReference>
<keyword evidence="1" id="KW-0812">Transmembrane</keyword>
<feature type="transmembrane region" description="Helical" evidence="1">
    <location>
        <begin position="37"/>
        <end position="60"/>
    </location>
</feature>
<keyword evidence="3" id="KW-1185">Reference proteome</keyword>
<accession>A0ABU0TQ48</accession>
<evidence type="ECO:0000313" key="3">
    <source>
        <dbReference type="Proteomes" id="UP001226691"/>
    </source>
</evidence>
<name>A0ABU0TQ48_MICTR</name>